<dbReference type="Proteomes" id="UP001627154">
    <property type="component" value="Unassembled WGS sequence"/>
</dbReference>
<keyword evidence="1" id="KW-1015">Disulfide bond</keyword>
<feature type="signal peptide" evidence="4">
    <location>
        <begin position="1"/>
        <end position="18"/>
    </location>
</feature>
<dbReference type="PROSITE" id="PS51257">
    <property type="entry name" value="PROKAR_LIPOPROTEIN"/>
    <property type="match status" value="1"/>
</dbReference>
<dbReference type="InterPro" id="IPR009003">
    <property type="entry name" value="Peptidase_S1_PA"/>
</dbReference>
<dbReference type="PANTHER" id="PTHR24256">
    <property type="entry name" value="TRYPTASE-RELATED"/>
    <property type="match status" value="1"/>
</dbReference>
<reference evidence="6 7" key="1">
    <citation type="journal article" date="2024" name="bioRxiv">
        <title>A reference genome for Trichogramma kaykai: A tiny desert-dwelling parasitoid wasp with competing sex-ratio distorters.</title>
        <authorList>
            <person name="Culotta J."/>
            <person name="Lindsey A.R."/>
        </authorList>
    </citation>
    <scope>NUCLEOTIDE SEQUENCE [LARGE SCALE GENOMIC DNA]</scope>
    <source>
        <strain evidence="6 7">KSX58</strain>
    </source>
</reference>
<feature type="compositionally biased region" description="Acidic residues" evidence="3">
    <location>
        <begin position="76"/>
        <end position="91"/>
    </location>
</feature>
<evidence type="ECO:0000256" key="4">
    <source>
        <dbReference type="SAM" id="SignalP"/>
    </source>
</evidence>
<feature type="region of interest" description="Disordered" evidence="3">
    <location>
        <begin position="252"/>
        <end position="281"/>
    </location>
</feature>
<proteinExistence type="inferred from homology"/>
<dbReference type="PRINTS" id="PR00722">
    <property type="entry name" value="CHYMOTRYPSIN"/>
</dbReference>
<protein>
    <recommendedName>
        <fullName evidence="5">Peptidase S1 domain-containing protein</fullName>
    </recommendedName>
</protein>
<dbReference type="SMART" id="SM00020">
    <property type="entry name" value="Tryp_SPc"/>
    <property type="match status" value="1"/>
</dbReference>
<dbReference type="InterPro" id="IPR051487">
    <property type="entry name" value="Ser/Thr_Proteases_Immune/Dev"/>
</dbReference>
<dbReference type="PROSITE" id="PS00134">
    <property type="entry name" value="TRYPSIN_HIS"/>
    <property type="match status" value="1"/>
</dbReference>
<accession>A0ABD2X222</accession>
<dbReference type="CDD" id="cd00190">
    <property type="entry name" value="Tryp_SPc"/>
    <property type="match status" value="1"/>
</dbReference>
<dbReference type="Gene3D" id="2.40.10.10">
    <property type="entry name" value="Trypsin-like serine proteases"/>
    <property type="match status" value="1"/>
</dbReference>
<dbReference type="SUPFAM" id="SSF50494">
    <property type="entry name" value="Trypsin-like serine proteases"/>
    <property type="match status" value="1"/>
</dbReference>
<evidence type="ECO:0000259" key="5">
    <source>
        <dbReference type="PROSITE" id="PS50240"/>
    </source>
</evidence>
<dbReference type="Pfam" id="PF00089">
    <property type="entry name" value="Trypsin"/>
    <property type="match status" value="3"/>
</dbReference>
<keyword evidence="4" id="KW-0732">Signal</keyword>
<evidence type="ECO:0000256" key="2">
    <source>
        <dbReference type="ARBA" id="ARBA00024195"/>
    </source>
</evidence>
<feature type="compositionally biased region" description="Low complexity" evidence="3">
    <location>
        <begin position="92"/>
        <end position="103"/>
    </location>
</feature>
<feature type="region of interest" description="Disordered" evidence="3">
    <location>
        <begin position="76"/>
        <end position="118"/>
    </location>
</feature>
<sequence>MFRLIFTVIFTFFLSCHAGTVLEKLAIKNGPVAPEGQFPYQVALQWSSNGAQFCGGSIINKRYILTAAHCIYDEPDEDPSASNPDDYDYDYENSSTETPNSESFDLGNSSTESSDYEETGYSGILNPNDVQILVGVNKLDDQNGTIYKVEEIIMHENYTKNPWVTWMADIALIRIAEDIEFNDRVQPVKLASSSNPEDLIFAGIPVVVTGWGFTYQCMENHNETVNDLRMSKMRIYDLVMCQYEYIDDYNRQNDESDSTEEYNEANSTEEYKETDSTEEYNEMDELTKLSGIDQGMMCTVGLQHTCKGDSGGPVVDERGVQVGIVSFGTVGLPDVNTNVKFYSEWISNNSKITEN</sequence>
<evidence type="ECO:0000313" key="6">
    <source>
        <dbReference type="EMBL" id="KAL3399339.1"/>
    </source>
</evidence>
<feature type="chain" id="PRO_5044742775" description="Peptidase S1 domain-containing protein" evidence="4">
    <location>
        <begin position="19"/>
        <end position="355"/>
    </location>
</feature>
<name>A0ABD2X222_9HYME</name>
<dbReference type="InterPro" id="IPR001254">
    <property type="entry name" value="Trypsin_dom"/>
</dbReference>
<evidence type="ECO:0000256" key="1">
    <source>
        <dbReference type="ARBA" id="ARBA00023157"/>
    </source>
</evidence>
<evidence type="ECO:0000256" key="3">
    <source>
        <dbReference type="SAM" id="MobiDB-lite"/>
    </source>
</evidence>
<gene>
    <name evidence="6" type="ORF">TKK_007204</name>
</gene>
<dbReference type="InterPro" id="IPR043504">
    <property type="entry name" value="Peptidase_S1_PA_chymotrypsin"/>
</dbReference>
<organism evidence="6 7">
    <name type="scientific">Trichogramma kaykai</name>
    <dbReference type="NCBI Taxonomy" id="54128"/>
    <lineage>
        <taxon>Eukaryota</taxon>
        <taxon>Metazoa</taxon>
        <taxon>Ecdysozoa</taxon>
        <taxon>Arthropoda</taxon>
        <taxon>Hexapoda</taxon>
        <taxon>Insecta</taxon>
        <taxon>Pterygota</taxon>
        <taxon>Neoptera</taxon>
        <taxon>Endopterygota</taxon>
        <taxon>Hymenoptera</taxon>
        <taxon>Apocrita</taxon>
        <taxon>Proctotrupomorpha</taxon>
        <taxon>Chalcidoidea</taxon>
        <taxon>Trichogrammatidae</taxon>
        <taxon>Trichogramma</taxon>
    </lineage>
</organism>
<dbReference type="InterPro" id="IPR018114">
    <property type="entry name" value="TRYPSIN_HIS"/>
</dbReference>
<dbReference type="AlphaFoldDB" id="A0ABD2X222"/>
<comment type="similarity">
    <text evidence="2">Belongs to the peptidase S1 family. CLIP subfamily.</text>
</comment>
<feature type="domain" description="Peptidase S1" evidence="5">
    <location>
        <begin position="27"/>
        <end position="351"/>
    </location>
</feature>
<dbReference type="InterPro" id="IPR001314">
    <property type="entry name" value="Peptidase_S1A"/>
</dbReference>
<dbReference type="EMBL" id="JBJJXI010000056">
    <property type="protein sequence ID" value="KAL3399339.1"/>
    <property type="molecule type" value="Genomic_DNA"/>
</dbReference>
<dbReference type="PROSITE" id="PS50240">
    <property type="entry name" value="TRYPSIN_DOM"/>
    <property type="match status" value="1"/>
</dbReference>
<evidence type="ECO:0000313" key="7">
    <source>
        <dbReference type="Proteomes" id="UP001627154"/>
    </source>
</evidence>
<comment type="caution">
    <text evidence="6">The sequence shown here is derived from an EMBL/GenBank/DDBJ whole genome shotgun (WGS) entry which is preliminary data.</text>
</comment>
<keyword evidence="7" id="KW-1185">Reference proteome</keyword>